<dbReference type="SUPFAM" id="SSF56300">
    <property type="entry name" value="Metallo-dependent phosphatases"/>
    <property type="match status" value="1"/>
</dbReference>
<feature type="signal peptide" evidence="3">
    <location>
        <begin position="1"/>
        <end position="26"/>
    </location>
</feature>
<name>A0A0C2N4D9_THEKT</name>
<dbReference type="Proteomes" id="UP000031668">
    <property type="component" value="Unassembled WGS sequence"/>
</dbReference>
<evidence type="ECO:0000313" key="4">
    <source>
        <dbReference type="EMBL" id="KII71200.1"/>
    </source>
</evidence>
<evidence type="ECO:0000256" key="3">
    <source>
        <dbReference type="SAM" id="SignalP"/>
    </source>
</evidence>
<reference evidence="4 5" key="1">
    <citation type="journal article" date="2014" name="Genome Biol. Evol.">
        <title>The genome of the myxosporean Thelohanellus kitauei shows adaptations to nutrient acquisition within its fish host.</title>
        <authorList>
            <person name="Yang Y."/>
            <person name="Xiong J."/>
            <person name="Zhou Z."/>
            <person name="Huo F."/>
            <person name="Miao W."/>
            <person name="Ran C."/>
            <person name="Liu Y."/>
            <person name="Zhang J."/>
            <person name="Feng J."/>
            <person name="Wang M."/>
            <person name="Wang M."/>
            <person name="Wang L."/>
            <person name="Yao B."/>
        </authorList>
    </citation>
    <scope>NUCLEOTIDE SEQUENCE [LARGE SCALE GENOMIC DNA]</scope>
    <source>
        <strain evidence="4">Wuqing</strain>
    </source>
</reference>
<evidence type="ECO:0000256" key="1">
    <source>
        <dbReference type="ARBA" id="ARBA00022729"/>
    </source>
</evidence>
<evidence type="ECO:0000256" key="2">
    <source>
        <dbReference type="ARBA" id="ARBA00022801"/>
    </source>
</evidence>
<keyword evidence="1 3" id="KW-0732">Signal</keyword>
<keyword evidence="2" id="KW-0378">Hydrolase</keyword>
<feature type="chain" id="PRO_5002152574" evidence="3">
    <location>
        <begin position="27"/>
        <end position="338"/>
    </location>
</feature>
<dbReference type="Gene3D" id="3.60.21.10">
    <property type="match status" value="1"/>
</dbReference>
<proteinExistence type="predicted"/>
<keyword evidence="5" id="KW-1185">Reference proteome</keyword>
<comment type="caution">
    <text evidence="4">The sequence shown here is derived from an EMBL/GenBank/DDBJ whole genome shotgun (WGS) entry which is preliminary data.</text>
</comment>
<dbReference type="EMBL" id="JWZT01001836">
    <property type="protein sequence ID" value="KII71200.1"/>
    <property type="molecule type" value="Genomic_DNA"/>
</dbReference>
<accession>A0A0C2N4D9</accession>
<dbReference type="InterPro" id="IPR051558">
    <property type="entry name" value="Metallophosphoesterase_PAP"/>
</dbReference>
<dbReference type="AlphaFoldDB" id="A0A0C2N4D9"/>
<gene>
    <name evidence="4" type="ORF">RF11_09224</name>
</gene>
<evidence type="ECO:0000313" key="5">
    <source>
        <dbReference type="Proteomes" id="UP000031668"/>
    </source>
</evidence>
<dbReference type="OrthoDB" id="411211at2759"/>
<dbReference type="PANTHER" id="PTHR10161:SF14">
    <property type="entry name" value="TARTRATE-RESISTANT ACID PHOSPHATASE TYPE 5"/>
    <property type="match status" value="1"/>
</dbReference>
<protein>
    <submittedName>
        <fullName evidence="4">Uncharacterized protein</fullName>
    </submittedName>
</protein>
<sequence>MAVKNSMAAKSTFAYILALVFFMVKAPEPWIVDELQLNVVVIGDIGLRESDSVVKKTVVNAILLDHQAHPFHLGINLGGNVYPKGSTTGDFQTLNEIFALSFPSDVYRFNFLSTLGKVDHDGDVYTQLDYFKQESRFHMPQRNFFYDVKLRDNTLIRFLVIDSTPLYDPDLSDDFLIIVTPLNRQLQLEETERLLDDSSQFDYVFLIMNHNVVSGCGPHTYVPNDPPFNRVVFHRHLTAILTAYNHNMQVDSFNNEMHGRLVIRPPVITVGNSAQTEEIQDSSAQHAYICKITSRWCKSPPEGGYGQLVIAKEAAIFNFIAGNGQVLHQEKLNKARRT</sequence>
<organism evidence="4 5">
    <name type="scientific">Thelohanellus kitauei</name>
    <name type="common">Myxosporean</name>
    <dbReference type="NCBI Taxonomy" id="669202"/>
    <lineage>
        <taxon>Eukaryota</taxon>
        <taxon>Metazoa</taxon>
        <taxon>Cnidaria</taxon>
        <taxon>Myxozoa</taxon>
        <taxon>Myxosporea</taxon>
        <taxon>Bivalvulida</taxon>
        <taxon>Platysporina</taxon>
        <taxon>Myxobolidae</taxon>
        <taxon>Thelohanellus</taxon>
    </lineage>
</organism>
<dbReference type="InterPro" id="IPR029052">
    <property type="entry name" value="Metallo-depent_PP-like"/>
</dbReference>
<dbReference type="PANTHER" id="PTHR10161">
    <property type="entry name" value="TARTRATE-RESISTANT ACID PHOSPHATASE TYPE 5"/>
    <property type="match status" value="1"/>
</dbReference>
<dbReference type="GO" id="GO:0016787">
    <property type="term" value="F:hydrolase activity"/>
    <property type="evidence" value="ECO:0007669"/>
    <property type="project" value="UniProtKB-KW"/>
</dbReference>